<evidence type="ECO:0000259" key="1">
    <source>
        <dbReference type="Pfam" id="PF00561"/>
    </source>
</evidence>
<evidence type="ECO:0000313" key="2">
    <source>
        <dbReference type="EMBL" id="ARX60584.1"/>
    </source>
</evidence>
<dbReference type="RefSeq" id="WP_172687728.1">
    <property type="nucleotide sequence ID" value="NZ_KX443406.1"/>
</dbReference>
<dbReference type="AlphaFoldDB" id="A0A1Z1V0S5"/>
<reference evidence="3" key="1">
    <citation type="journal article" date="2017" name="Genome Biol. Evol.">
        <title>Comparative Genomics of Rhodococcus equi Virulence Plasmids Indicates Host-Driven Evolution of the vap Pathogenicity Island.</title>
        <authorList>
            <person name="MacArthur I."/>
            <person name="Anastasi E."/>
            <person name="Alvarez S."/>
            <person name="Scortti M."/>
            <person name="Vazquez-Boland J.A."/>
        </authorList>
    </citation>
    <scope>NUCLEOTIDE SEQUENCE</scope>
    <source>
        <strain evidence="2">PAM1413</strain>
        <strain evidence="3">PAM1533</strain>
        <plasmid evidence="2">pVAPB1413</plasmid>
        <plasmid evidence="3">PVAPB1533</plasmid>
    </source>
</reference>
<dbReference type="EMBL" id="KX443406">
    <property type="protein sequence ID" value="ARX60584.1"/>
    <property type="molecule type" value="Genomic_DNA"/>
</dbReference>
<geneLocation type="plasmid" evidence="2">
    <name>pVAPB1413</name>
</geneLocation>
<dbReference type="InterPro" id="IPR029058">
    <property type="entry name" value="AB_hydrolase_fold"/>
</dbReference>
<keyword evidence="3" id="KW-0614">Plasmid</keyword>
<keyword evidence="2" id="KW-0560">Oxidoreductase</keyword>
<evidence type="ECO:0000313" key="3">
    <source>
        <dbReference type="EMBL" id="ARX60689.1"/>
    </source>
</evidence>
<proteinExistence type="predicted"/>
<gene>
    <name evidence="2" type="ORF">pVAPB1413_bpoC</name>
    <name evidence="3" type="ORF">pVAPB1533_bpoC</name>
</gene>
<dbReference type="SUPFAM" id="SSF53474">
    <property type="entry name" value="alpha/beta-Hydrolases"/>
    <property type="match status" value="1"/>
</dbReference>
<accession>A0A1Z1V0S5</accession>
<name>A0A1Z1V0S5_RHOHA</name>
<feature type="domain" description="AB hydrolase-1" evidence="1">
    <location>
        <begin position="20"/>
        <end position="255"/>
    </location>
</feature>
<geneLocation type="plasmid" evidence="3">
    <name>PVAPB1533</name>
</geneLocation>
<keyword evidence="2" id="KW-0575">Peroxidase</keyword>
<sequence length="275" mass="29775">MPLATLNGVRLNYTVTGTGPLVVLVMGSGSPGRVWNSYQVPALVKAGFRVVTFDNRGIAPSDEGNDTMSIDDLAADTAALIEHLDGAPAHVVGTSLGARIVQERALARPGVVAKAVLMATTGRPNPVEDTFNRARQALYDQSVDLPPQYSAAVNALTCLSPRTLENPDKAQEWLDIFEFSATPRITAGARAQLAMDRSRNRLDAYSRITAPTLVIGFADDRMTPPSYGREVAHAIPGARYEEIADCGHYGYLERPDETNRLLIGFLTDTGRHRKE</sequence>
<organism evidence="3">
    <name type="scientific">Rhodococcus hoagii</name>
    <name type="common">Corynebacterium equii</name>
    <dbReference type="NCBI Taxonomy" id="43767"/>
    <lineage>
        <taxon>Bacteria</taxon>
        <taxon>Bacillati</taxon>
        <taxon>Actinomycetota</taxon>
        <taxon>Actinomycetes</taxon>
        <taxon>Mycobacteriales</taxon>
        <taxon>Nocardiaceae</taxon>
        <taxon>Prescottella</taxon>
    </lineage>
</organism>
<dbReference type="EMBL" id="KX443407">
    <property type="protein sequence ID" value="ARX60689.1"/>
    <property type="molecule type" value="Genomic_DNA"/>
</dbReference>
<dbReference type="Pfam" id="PF00561">
    <property type="entry name" value="Abhydrolase_1"/>
    <property type="match status" value="1"/>
</dbReference>
<dbReference type="GO" id="GO:0004601">
    <property type="term" value="F:peroxidase activity"/>
    <property type="evidence" value="ECO:0007669"/>
    <property type="project" value="UniProtKB-KW"/>
</dbReference>
<protein>
    <submittedName>
        <fullName evidence="2">Non-heme bromoperoxidase BpoC</fullName>
    </submittedName>
</protein>
<dbReference type="PANTHER" id="PTHR43433">
    <property type="entry name" value="HYDROLASE, ALPHA/BETA FOLD FAMILY PROTEIN"/>
    <property type="match status" value="1"/>
</dbReference>
<dbReference type="InterPro" id="IPR050471">
    <property type="entry name" value="AB_hydrolase"/>
</dbReference>
<dbReference type="PRINTS" id="PR00111">
    <property type="entry name" value="ABHYDROLASE"/>
</dbReference>
<dbReference type="Gene3D" id="3.40.50.1820">
    <property type="entry name" value="alpha/beta hydrolase"/>
    <property type="match status" value="1"/>
</dbReference>
<dbReference type="PANTHER" id="PTHR43433:SF5">
    <property type="entry name" value="AB HYDROLASE-1 DOMAIN-CONTAINING PROTEIN"/>
    <property type="match status" value="1"/>
</dbReference>
<dbReference type="InterPro" id="IPR000073">
    <property type="entry name" value="AB_hydrolase_1"/>
</dbReference>